<gene>
    <name evidence="2" type="ORF">LCGC14_2143330</name>
</gene>
<evidence type="ECO:0000259" key="1">
    <source>
        <dbReference type="SMART" id="SM00507"/>
    </source>
</evidence>
<dbReference type="CDD" id="cd00085">
    <property type="entry name" value="HNHc"/>
    <property type="match status" value="1"/>
</dbReference>
<dbReference type="SMART" id="SM00507">
    <property type="entry name" value="HNHc"/>
    <property type="match status" value="1"/>
</dbReference>
<name>A0A0F9GAQ8_9ZZZZ</name>
<reference evidence="2" key="1">
    <citation type="journal article" date="2015" name="Nature">
        <title>Complex archaea that bridge the gap between prokaryotes and eukaryotes.</title>
        <authorList>
            <person name="Spang A."/>
            <person name="Saw J.H."/>
            <person name="Jorgensen S.L."/>
            <person name="Zaremba-Niedzwiedzka K."/>
            <person name="Martijn J."/>
            <person name="Lind A.E."/>
            <person name="van Eijk R."/>
            <person name="Schleper C."/>
            <person name="Guy L."/>
            <person name="Ettema T.J."/>
        </authorList>
    </citation>
    <scope>NUCLEOTIDE SEQUENCE</scope>
</reference>
<feature type="domain" description="HNH nuclease" evidence="1">
    <location>
        <begin position="102"/>
        <end position="155"/>
    </location>
</feature>
<proteinExistence type="predicted"/>
<dbReference type="InterPro" id="IPR003615">
    <property type="entry name" value="HNH_nuc"/>
</dbReference>
<comment type="caution">
    <text evidence="2">The sequence shown here is derived from an EMBL/GenBank/DDBJ whole genome shotgun (WGS) entry which is preliminary data.</text>
</comment>
<sequence length="178" mass="21232">MEKNKCSCSEEKDIRAKKCSKCYLSTMRGKSNPMYGRRRELSPHWKGRITRCIDCNNEVDYRNKRCKWCEGKRRSRLIKNDRNPNWRGGLSKEPYPFNFDEELKELVRKRDNYRCQLCGVPQRECFKKLFVHHIDYNKSNLNPLNLVSLCNKCHSKTNGKRSQWEKEFIQNGGNKDTS</sequence>
<organism evidence="2">
    <name type="scientific">marine sediment metagenome</name>
    <dbReference type="NCBI Taxonomy" id="412755"/>
    <lineage>
        <taxon>unclassified sequences</taxon>
        <taxon>metagenomes</taxon>
        <taxon>ecological metagenomes</taxon>
    </lineage>
</organism>
<protein>
    <recommendedName>
        <fullName evidence="1">HNH nuclease domain-containing protein</fullName>
    </recommendedName>
</protein>
<evidence type="ECO:0000313" key="2">
    <source>
        <dbReference type="EMBL" id="KKL66605.1"/>
    </source>
</evidence>
<dbReference type="Gene3D" id="1.10.30.50">
    <property type="match status" value="1"/>
</dbReference>
<accession>A0A0F9GAQ8</accession>
<dbReference type="EMBL" id="LAZR01027150">
    <property type="protein sequence ID" value="KKL66605.1"/>
    <property type="molecule type" value="Genomic_DNA"/>
</dbReference>
<dbReference type="AlphaFoldDB" id="A0A0F9GAQ8"/>